<dbReference type="Gene3D" id="6.20.240.60">
    <property type="match status" value="1"/>
</dbReference>
<dbReference type="EMBL" id="JAGGLB010000002">
    <property type="protein sequence ID" value="MBP1989178.1"/>
    <property type="molecule type" value="Genomic_DNA"/>
</dbReference>
<accession>A0ABS4INN8</accession>
<protein>
    <submittedName>
        <fullName evidence="2">N-acetylmuramoyl-L-alanine amidase</fullName>
        <ecNumber evidence="2">3.5.1.28</ecNumber>
    </submittedName>
</protein>
<dbReference type="Gene3D" id="1.10.10.2520">
    <property type="entry name" value="Cell wall hydrolase SleB, domain 1"/>
    <property type="match status" value="1"/>
</dbReference>
<organism evidence="2 3">
    <name type="scientific">Paenibacillus eucommiae</name>
    <dbReference type="NCBI Taxonomy" id="1355755"/>
    <lineage>
        <taxon>Bacteria</taxon>
        <taxon>Bacillati</taxon>
        <taxon>Bacillota</taxon>
        <taxon>Bacilli</taxon>
        <taxon>Bacillales</taxon>
        <taxon>Paenibacillaceae</taxon>
        <taxon>Paenibacillus</taxon>
    </lineage>
</organism>
<reference evidence="2 3" key="1">
    <citation type="submission" date="2021-03" db="EMBL/GenBank/DDBJ databases">
        <title>Genomic Encyclopedia of Type Strains, Phase IV (KMG-IV): sequencing the most valuable type-strain genomes for metagenomic binning, comparative biology and taxonomic classification.</title>
        <authorList>
            <person name="Goeker M."/>
        </authorList>
    </citation>
    <scope>NUCLEOTIDE SEQUENCE [LARGE SCALE GENOMIC DNA]</scope>
    <source>
        <strain evidence="2 3">DSM 26048</strain>
    </source>
</reference>
<evidence type="ECO:0000313" key="2">
    <source>
        <dbReference type="EMBL" id="MBP1989178.1"/>
    </source>
</evidence>
<dbReference type="InterPro" id="IPR011105">
    <property type="entry name" value="Cell_wall_hydrolase_SleB"/>
</dbReference>
<evidence type="ECO:0000313" key="3">
    <source>
        <dbReference type="Proteomes" id="UP001519287"/>
    </source>
</evidence>
<name>A0ABS4INN8_9BACL</name>
<feature type="domain" description="Cell wall hydrolase SleB" evidence="1">
    <location>
        <begin position="68"/>
        <end position="166"/>
    </location>
</feature>
<keyword evidence="3" id="KW-1185">Reference proteome</keyword>
<evidence type="ECO:0000259" key="1">
    <source>
        <dbReference type="Pfam" id="PF07486"/>
    </source>
</evidence>
<dbReference type="Pfam" id="PF07486">
    <property type="entry name" value="Hydrolase_2"/>
    <property type="match status" value="1"/>
</dbReference>
<proteinExistence type="predicted"/>
<comment type="caution">
    <text evidence="2">The sequence shown here is derived from an EMBL/GenBank/DDBJ whole genome shotgun (WGS) entry which is preliminary data.</text>
</comment>
<dbReference type="EC" id="3.5.1.28" evidence="2"/>
<sequence length="166" mass="18876">MTLLGRLRILGYKQPRLEEALQAFQHDFRIKEASPSDQQIIIKRLKQLTSGNPDMELLARVIYSEARGEPYRGKVAVGAVVLNRYRSPDFPNTLRGVITQPLAFSVIADGSFWLQPNRQAYNAAREALQGTDPTGNCCYFFNPQTATSPWIRKLRPKMRIGRHVFA</sequence>
<keyword evidence="2" id="KW-0378">Hydrolase</keyword>
<dbReference type="InterPro" id="IPR042047">
    <property type="entry name" value="SleB_dom1"/>
</dbReference>
<dbReference type="GO" id="GO:0008745">
    <property type="term" value="F:N-acetylmuramoyl-L-alanine amidase activity"/>
    <property type="evidence" value="ECO:0007669"/>
    <property type="project" value="UniProtKB-EC"/>
</dbReference>
<dbReference type="Proteomes" id="UP001519287">
    <property type="component" value="Unassembled WGS sequence"/>
</dbReference>
<dbReference type="RefSeq" id="WP_209970011.1">
    <property type="nucleotide sequence ID" value="NZ_JAGGLB010000002.1"/>
</dbReference>
<gene>
    <name evidence="2" type="ORF">J2Z66_000773</name>
</gene>